<dbReference type="InterPro" id="IPR050531">
    <property type="entry name" value="SdhE_FAD_assembly_factor"/>
</dbReference>
<dbReference type="AlphaFoldDB" id="A0AB35BX53"/>
<comment type="similarity">
    <text evidence="2">Belongs to the SdhE FAD assembly factor family.</text>
</comment>
<dbReference type="PANTHER" id="PTHR39585:SF1">
    <property type="entry name" value="FAD ASSEMBLY FACTOR SDHE"/>
    <property type="match status" value="1"/>
</dbReference>
<evidence type="ECO:0000256" key="5">
    <source>
        <dbReference type="ARBA" id="ARBA00023186"/>
    </source>
</evidence>
<dbReference type="GO" id="GO:0006105">
    <property type="term" value="P:succinate metabolic process"/>
    <property type="evidence" value="ECO:0007669"/>
    <property type="project" value="TreeGrafter"/>
</dbReference>
<keyword evidence="4" id="KW-0963">Cytoplasm</keyword>
<comment type="subcellular location">
    <subcellularLocation>
        <location evidence="1">Cytoplasm</location>
    </subcellularLocation>
</comment>
<sequence length="79" mass="9383">MDQLPKLRWRARRGMREMDRLFDHYLDHHYADAPAEEKAMFSALLEMQDPELFDLLLLKAPPQSPEQEALIRKINPHLS</sequence>
<accession>A0AB35BX53</accession>
<dbReference type="InterPro" id="IPR005631">
    <property type="entry name" value="SDH"/>
</dbReference>
<comment type="caution">
    <text evidence="6">The sequence shown here is derived from an EMBL/GenBank/DDBJ whole genome shotgun (WGS) entry which is preliminary data.</text>
</comment>
<name>A0AB35BX53_9GAMM</name>
<protein>
    <recommendedName>
        <fullName evidence="3">FAD assembly factor SdhE</fullName>
    </recommendedName>
</protein>
<evidence type="ECO:0000256" key="2">
    <source>
        <dbReference type="ARBA" id="ARBA00008571"/>
    </source>
</evidence>
<organism evidence="6 7">
    <name type="scientific">Wohlfahrtiimonas chitiniclastica</name>
    <dbReference type="NCBI Taxonomy" id="400946"/>
    <lineage>
        <taxon>Bacteria</taxon>
        <taxon>Pseudomonadati</taxon>
        <taxon>Pseudomonadota</taxon>
        <taxon>Gammaproteobacteria</taxon>
        <taxon>Cardiobacteriales</taxon>
        <taxon>Ignatzschineriaceae</taxon>
        <taxon>Wohlfahrtiimonas</taxon>
    </lineage>
</organism>
<dbReference type="EMBL" id="JAGIBU010000001">
    <property type="protein sequence ID" value="MBS7823626.1"/>
    <property type="molecule type" value="Genomic_DNA"/>
</dbReference>
<dbReference type="InterPro" id="IPR036714">
    <property type="entry name" value="SDH_sf"/>
</dbReference>
<dbReference type="GO" id="GO:0005737">
    <property type="term" value="C:cytoplasm"/>
    <property type="evidence" value="ECO:0007669"/>
    <property type="project" value="UniProtKB-SubCell"/>
</dbReference>
<dbReference type="Proteomes" id="UP000680020">
    <property type="component" value="Unassembled WGS sequence"/>
</dbReference>
<gene>
    <name evidence="6" type="ORF">J7561_00210</name>
</gene>
<evidence type="ECO:0000256" key="1">
    <source>
        <dbReference type="ARBA" id="ARBA00004496"/>
    </source>
</evidence>
<proteinExistence type="inferred from homology"/>
<evidence type="ECO:0000313" key="7">
    <source>
        <dbReference type="Proteomes" id="UP000680020"/>
    </source>
</evidence>
<dbReference type="GeneID" id="58263343"/>
<dbReference type="Pfam" id="PF03937">
    <property type="entry name" value="Sdh5"/>
    <property type="match status" value="1"/>
</dbReference>
<evidence type="ECO:0000313" key="6">
    <source>
        <dbReference type="EMBL" id="MBS7823626.1"/>
    </source>
</evidence>
<dbReference type="RefSeq" id="WP_008315067.1">
    <property type="nucleotide sequence ID" value="NZ_JAGIBR010000005.1"/>
</dbReference>
<evidence type="ECO:0000256" key="3">
    <source>
        <dbReference type="ARBA" id="ARBA00019418"/>
    </source>
</evidence>
<keyword evidence="5" id="KW-0143">Chaperone</keyword>
<reference evidence="6" key="1">
    <citation type="submission" date="2021-03" db="EMBL/GenBank/DDBJ databases">
        <title>Identification and antibiotic profiling of Wohlfahrtiimonas chitiniclastica, an underestimated human pathogen.</title>
        <authorList>
            <person name="Kopf A."/>
            <person name="Bunk B."/>
            <person name="Coldewey S."/>
            <person name="Gunzer F."/>
            <person name="Riedel T."/>
            <person name="Schroettner P."/>
        </authorList>
    </citation>
    <scope>NUCLEOTIDE SEQUENCE</scope>
    <source>
        <strain evidence="6">DSM 100917</strain>
    </source>
</reference>
<dbReference type="Gene3D" id="1.10.150.250">
    <property type="entry name" value="Flavinator of succinate dehydrogenase"/>
    <property type="match status" value="1"/>
</dbReference>
<dbReference type="PANTHER" id="PTHR39585">
    <property type="entry name" value="FAD ASSEMBLY FACTOR SDHE"/>
    <property type="match status" value="1"/>
</dbReference>
<evidence type="ECO:0000256" key="4">
    <source>
        <dbReference type="ARBA" id="ARBA00022490"/>
    </source>
</evidence>
<dbReference type="SUPFAM" id="SSF109910">
    <property type="entry name" value="YgfY-like"/>
    <property type="match status" value="1"/>
</dbReference>